<dbReference type="Gene3D" id="3.40.50.2020">
    <property type="match status" value="1"/>
</dbReference>
<dbReference type="PANTHER" id="PTHR43363">
    <property type="entry name" value="HYPOXANTHINE PHOSPHORIBOSYLTRANSFERASE"/>
    <property type="match status" value="1"/>
</dbReference>
<keyword evidence="3" id="KW-0614">Plasmid</keyword>
<dbReference type="RefSeq" id="WP_166106891.1">
    <property type="nucleotide sequence ID" value="NZ_CP096256.1"/>
</dbReference>
<dbReference type="SUPFAM" id="SSF53271">
    <property type="entry name" value="PRTase-like"/>
    <property type="match status" value="1"/>
</dbReference>
<sequence length="157" mass="16754">MFGWAEIDALVELIAERVAAQKVEAIVGIARSGLVPAVMLSHRIGVRPFSVIEIARTTSDAIDASKSAPVWHGISNRGAVAGRRVLLIDDIVGHAMTMPMAVAALRDVGAEPVTATLVVNQRNLGARTPRSVVDIYGCVVHGWVVFPWEGKDDLSHA</sequence>
<reference evidence="3" key="2">
    <citation type="submission" date="2022-04" db="EMBL/GenBank/DDBJ databases">
        <authorList>
            <person name="Bromfield E.S.P."/>
            <person name="Cloutier S."/>
        </authorList>
    </citation>
    <scope>NUCLEOTIDE SEQUENCE</scope>
    <source>
        <strain evidence="3">1S5</strain>
        <plasmid evidence="3">pBb1S5a</plasmid>
    </source>
</reference>
<dbReference type="InterPro" id="IPR000836">
    <property type="entry name" value="PRTase_dom"/>
</dbReference>
<evidence type="ECO:0000256" key="1">
    <source>
        <dbReference type="ARBA" id="ARBA00022676"/>
    </source>
</evidence>
<keyword evidence="2" id="KW-0808">Transferase</keyword>
<evidence type="ECO:0000313" key="3">
    <source>
        <dbReference type="EMBL" id="UPT92170.1"/>
    </source>
</evidence>
<dbReference type="GO" id="GO:0016757">
    <property type="term" value="F:glycosyltransferase activity"/>
    <property type="evidence" value="ECO:0007669"/>
    <property type="project" value="UniProtKB-KW"/>
</dbReference>
<dbReference type="Proteomes" id="UP000551709">
    <property type="component" value="Plasmid pBb1S5a"/>
</dbReference>
<protein>
    <submittedName>
        <fullName evidence="3">Uncharacterized protein</fullName>
    </submittedName>
</protein>
<gene>
    <name evidence="3" type="ORF">HAP41_0000048805</name>
</gene>
<geneLocation type="plasmid" evidence="3 4">
    <name>pBb1S5a</name>
</geneLocation>
<dbReference type="PANTHER" id="PTHR43363:SF2">
    <property type="entry name" value="PHOSPHORIBOSYLTRANSFERASE"/>
    <property type="match status" value="1"/>
</dbReference>
<dbReference type="Pfam" id="PF00156">
    <property type="entry name" value="Pribosyltran"/>
    <property type="match status" value="1"/>
</dbReference>
<reference evidence="3" key="1">
    <citation type="journal article" date="2017" name="Syst. Appl. Microbiol.">
        <title>Soybeans inoculated with root zone soils of Canadian native legumes harbour diverse and novel Bradyrhizobium spp. that possess agricultural potential.</title>
        <authorList>
            <person name="Bromfield E.S.P."/>
            <person name="Cloutier S."/>
            <person name="Tambong J.T."/>
            <person name="Tran Thi T.V."/>
        </authorList>
    </citation>
    <scope>NUCLEOTIDE SEQUENCE</scope>
    <source>
        <strain evidence="3">1S5</strain>
    </source>
</reference>
<name>A0A8T5VN15_9BRAD</name>
<proteinExistence type="predicted"/>
<dbReference type="AlphaFoldDB" id="A0A8T5VN15"/>
<dbReference type="InterPro" id="IPR029057">
    <property type="entry name" value="PRTase-like"/>
</dbReference>
<dbReference type="CDD" id="cd06223">
    <property type="entry name" value="PRTases_typeI"/>
    <property type="match status" value="1"/>
</dbReference>
<evidence type="ECO:0000313" key="4">
    <source>
        <dbReference type="Proteomes" id="UP000551709"/>
    </source>
</evidence>
<organism evidence="3 4">
    <name type="scientific">Bradyrhizobium barranii subsp. apii</name>
    <dbReference type="NCBI Taxonomy" id="2819348"/>
    <lineage>
        <taxon>Bacteria</taxon>
        <taxon>Pseudomonadati</taxon>
        <taxon>Pseudomonadota</taxon>
        <taxon>Alphaproteobacteria</taxon>
        <taxon>Hyphomicrobiales</taxon>
        <taxon>Nitrobacteraceae</taxon>
        <taxon>Bradyrhizobium</taxon>
        <taxon>Bradyrhizobium barranii</taxon>
    </lineage>
</organism>
<evidence type="ECO:0000256" key="2">
    <source>
        <dbReference type="ARBA" id="ARBA00022679"/>
    </source>
</evidence>
<keyword evidence="1" id="KW-0328">Glycosyltransferase</keyword>
<accession>A0A8T5VN15</accession>
<dbReference type="EMBL" id="CP096256">
    <property type="protein sequence ID" value="UPT92170.1"/>
    <property type="molecule type" value="Genomic_DNA"/>
</dbReference>